<organism evidence="2 3">
    <name type="scientific">Steinernema hermaphroditum</name>
    <dbReference type="NCBI Taxonomy" id="289476"/>
    <lineage>
        <taxon>Eukaryota</taxon>
        <taxon>Metazoa</taxon>
        <taxon>Ecdysozoa</taxon>
        <taxon>Nematoda</taxon>
        <taxon>Chromadorea</taxon>
        <taxon>Rhabditida</taxon>
        <taxon>Tylenchina</taxon>
        <taxon>Panagrolaimomorpha</taxon>
        <taxon>Strongyloidoidea</taxon>
        <taxon>Steinernematidae</taxon>
        <taxon>Steinernema</taxon>
    </lineage>
</organism>
<feature type="signal peptide" evidence="1">
    <location>
        <begin position="1"/>
        <end position="19"/>
    </location>
</feature>
<dbReference type="PROSITE" id="PS51257">
    <property type="entry name" value="PROKAR_LIPOPROTEIN"/>
    <property type="match status" value="1"/>
</dbReference>
<accession>A0AA39HLD8</accession>
<dbReference type="Proteomes" id="UP001175271">
    <property type="component" value="Unassembled WGS sequence"/>
</dbReference>
<evidence type="ECO:0000256" key="1">
    <source>
        <dbReference type="SAM" id="SignalP"/>
    </source>
</evidence>
<sequence length="72" mass="7671">MVRLSVIVLLFALIALSCAGGIPARSLSRSSAPGVRPYFGLPAGSSNNHEVIKRQCTYIMNLDTGYPVCIFG</sequence>
<keyword evidence="1" id="KW-0732">Signal</keyword>
<evidence type="ECO:0008006" key="4">
    <source>
        <dbReference type="Google" id="ProtNLM"/>
    </source>
</evidence>
<feature type="chain" id="PRO_5041402511" description="Secreted protein" evidence="1">
    <location>
        <begin position="20"/>
        <end position="72"/>
    </location>
</feature>
<dbReference type="EMBL" id="JAUCMV010000003">
    <property type="protein sequence ID" value="KAK0408036.1"/>
    <property type="molecule type" value="Genomic_DNA"/>
</dbReference>
<name>A0AA39HLD8_9BILA</name>
<reference evidence="2" key="1">
    <citation type="submission" date="2023-06" db="EMBL/GenBank/DDBJ databases">
        <title>Genomic analysis of the entomopathogenic nematode Steinernema hermaphroditum.</title>
        <authorList>
            <person name="Schwarz E.M."/>
            <person name="Heppert J.K."/>
            <person name="Baniya A."/>
            <person name="Schwartz H.T."/>
            <person name="Tan C.-H."/>
            <person name="Antoshechkin I."/>
            <person name="Sternberg P.W."/>
            <person name="Goodrich-Blair H."/>
            <person name="Dillman A.R."/>
        </authorList>
    </citation>
    <scope>NUCLEOTIDE SEQUENCE</scope>
    <source>
        <strain evidence="2">PS9179</strain>
        <tissue evidence="2">Whole animal</tissue>
    </source>
</reference>
<protein>
    <recommendedName>
        <fullName evidence="4">Secreted protein</fullName>
    </recommendedName>
</protein>
<evidence type="ECO:0000313" key="3">
    <source>
        <dbReference type="Proteomes" id="UP001175271"/>
    </source>
</evidence>
<gene>
    <name evidence="2" type="ORF">QR680_003739</name>
</gene>
<comment type="caution">
    <text evidence="2">The sequence shown here is derived from an EMBL/GenBank/DDBJ whole genome shotgun (WGS) entry which is preliminary data.</text>
</comment>
<dbReference type="AlphaFoldDB" id="A0AA39HLD8"/>
<proteinExistence type="predicted"/>
<evidence type="ECO:0000313" key="2">
    <source>
        <dbReference type="EMBL" id="KAK0408036.1"/>
    </source>
</evidence>
<keyword evidence="3" id="KW-1185">Reference proteome</keyword>